<evidence type="ECO:0000313" key="3">
    <source>
        <dbReference type="EMBL" id="CAK0881680.1"/>
    </source>
</evidence>
<dbReference type="EMBL" id="CAUYUJ010018215">
    <property type="protein sequence ID" value="CAK0881680.1"/>
    <property type="molecule type" value="Genomic_DNA"/>
</dbReference>
<dbReference type="Proteomes" id="UP001189429">
    <property type="component" value="Unassembled WGS sequence"/>
</dbReference>
<evidence type="ECO:0000256" key="1">
    <source>
        <dbReference type="SAM" id="MobiDB-lite"/>
    </source>
</evidence>
<gene>
    <name evidence="3" type="ORF">PCOR1329_LOCUS64442</name>
</gene>
<dbReference type="SUPFAM" id="SSF160443">
    <property type="entry name" value="SMR domain-like"/>
    <property type="match status" value="1"/>
</dbReference>
<keyword evidence="4" id="KW-1185">Reference proteome</keyword>
<proteinExistence type="predicted"/>
<sequence length="185" mass="19061">MLHSIAMPRESALSALSFPVYSYALAFAAPNVAGLVVLTGRGHHSDHGQAVLRPALIAWLRDELGVPVLLGGTGGGGSASPGGRAGSMRVRAAELWEAVAGRKEAAPLRGIAVGAAPPALAIAGESAKRGVGSVAVIANRNNRPGMHKDLKAKVMKHELEHGGHKHLRPVGLDKRTGGSTEECQD</sequence>
<evidence type="ECO:0000313" key="4">
    <source>
        <dbReference type="Proteomes" id="UP001189429"/>
    </source>
</evidence>
<dbReference type="PROSITE" id="PS50828">
    <property type="entry name" value="SMR"/>
    <property type="match status" value="1"/>
</dbReference>
<dbReference type="Gene3D" id="3.30.1370.110">
    <property type="match status" value="1"/>
</dbReference>
<feature type="domain" description="Smr" evidence="2">
    <location>
        <begin position="1"/>
        <end position="62"/>
    </location>
</feature>
<dbReference type="InterPro" id="IPR036063">
    <property type="entry name" value="Smr_dom_sf"/>
</dbReference>
<dbReference type="InterPro" id="IPR002625">
    <property type="entry name" value="Smr_dom"/>
</dbReference>
<organism evidence="3 4">
    <name type="scientific">Prorocentrum cordatum</name>
    <dbReference type="NCBI Taxonomy" id="2364126"/>
    <lineage>
        <taxon>Eukaryota</taxon>
        <taxon>Sar</taxon>
        <taxon>Alveolata</taxon>
        <taxon>Dinophyceae</taxon>
        <taxon>Prorocentrales</taxon>
        <taxon>Prorocentraceae</taxon>
        <taxon>Prorocentrum</taxon>
    </lineage>
</organism>
<evidence type="ECO:0000259" key="2">
    <source>
        <dbReference type="PROSITE" id="PS50828"/>
    </source>
</evidence>
<name>A0ABN9W6B9_9DINO</name>
<accession>A0ABN9W6B9</accession>
<feature type="region of interest" description="Disordered" evidence="1">
    <location>
        <begin position="161"/>
        <end position="185"/>
    </location>
</feature>
<comment type="caution">
    <text evidence="3">The sequence shown here is derived from an EMBL/GenBank/DDBJ whole genome shotgun (WGS) entry which is preliminary data.</text>
</comment>
<protein>
    <recommendedName>
        <fullName evidence="2">Smr domain-containing protein</fullName>
    </recommendedName>
</protein>
<reference evidence="3" key="1">
    <citation type="submission" date="2023-10" db="EMBL/GenBank/DDBJ databases">
        <authorList>
            <person name="Chen Y."/>
            <person name="Shah S."/>
            <person name="Dougan E. K."/>
            <person name="Thang M."/>
            <person name="Chan C."/>
        </authorList>
    </citation>
    <scope>NUCLEOTIDE SEQUENCE [LARGE SCALE GENOMIC DNA]</scope>
</reference>